<keyword evidence="2" id="KW-1185">Reference proteome</keyword>
<dbReference type="GO" id="GO:0003677">
    <property type="term" value="F:DNA binding"/>
    <property type="evidence" value="ECO:0007669"/>
    <property type="project" value="InterPro"/>
</dbReference>
<dbReference type="Proteomes" id="UP001058003">
    <property type="component" value="Chromosome"/>
</dbReference>
<protein>
    <submittedName>
        <fullName evidence="1">Helix-turn-helix transcriptional regulator</fullName>
    </submittedName>
</protein>
<reference evidence="1" key="1">
    <citation type="submission" date="2021-04" db="EMBL/GenBank/DDBJ databases">
        <title>Dactylosporangium aurantiacum NRRL B-8018 full assembly.</title>
        <authorList>
            <person name="Hartkoorn R.C."/>
            <person name="Beaudoing E."/>
            <person name="Hot D."/>
        </authorList>
    </citation>
    <scope>NUCLEOTIDE SEQUENCE</scope>
    <source>
        <strain evidence="1">NRRL B-8018</strain>
    </source>
</reference>
<evidence type="ECO:0000313" key="2">
    <source>
        <dbReference type="Proteomes" id="UP001058003"/>
    </source>
</evidence>
<accession>A0A9Q9MFR4</accession>
<proteinExistence type="predicted"/>
<dbReference type="OrthoDB" id="3358245at2"/>
<dbReference type="InterPro" id="IPR010982">
    <property type="entry name" value="Lambda_DNA-bd_dom_sf"/>
</dbReference>
<dbReference type="SUPFAM" id="SSF47413">
    <property type="entry name" value="lambda repressor-like DNA-binding domains"/>
    <property type="match status" value="1"/>
</dbReference>
<dbReference type="RefSeq" id="WP_033359910.1">
    <property type="nucleotide sequence ID" value="NZ_CP073767.1"/>
</dbReference>
<sequence>MLDIRPADLLAIAGCEIPTELLPANPDGISQVMTVADYAWGSDPVVLDYARSLPIPPRTTGTTGLPAMEAMTFGDAFRRLMQVRNLRRRAMAHATFLSEPTVGVVINDYRMPEPRYLRRMAAMLCLRSDDFLAMAASMPAPHPLGSPGQNDPPSDFASLWTRGELILALAPLHAEQIDAVIAFRMGLPEVRGKYGRLRG</sequence>
<dbReference type="AlphaFoldDB" id="A0A9Q9MFR4"/>
<gene>
    <name evidence="1" type="ORF">Daura_00070</name>
</gene>
<dbReference type="EMBL" id="CP073767">
    <property type="protein sequence ID" value="UWZ54744.1"/>
    <property type="molecule type" value="Genomic_DNA"/>
</dbReference>
<organism evidence="1 2">
    <name type="scientific">Dactylosporangium aurantiacum</name>
    <dbReference type="NCBI Taxonomy" id="35754"/>
    <lineage>
        <taxon>Bacteria</taxon>
        <taxon>Bacillati</taxon>
        <taxon>Actinomycetota</taxon>
        <taxon>Actinomycetes</taxon>
        <taxon>Micromonosporales</taxon>
        <taxon>Micromonosporaceae</taxon>
        <taxon>Dactylosporangium</taxon>
    </lineage>
</organism>
<evidence type="ECO:0000313" key="1">
    <source>
        <dbReference type="EMBL" id="UWZ54744.1"/>
    </source>
</evidence>
<name>A0A9Q9MFR4_9ACTN</name>
<dbReference type="KEGG" id="daur:Daura_00070"/>